<dbReference type="EMBL" id="BAAAYX010000002">
    <property type="protein sequence ID" value="GAA3696418.1"/>
    <property type="molecule type" value="Genomic_DNA"/>
</dbReference>
<comment type="caution">
    <text evidence="6">The sequence shown here is derived from an EMBL/GenBank/DDBJ whole genome shotgun (WGS) entry which is preliminary data.</text>
</comment>
<gene>
    <name evidence="6" type="ORF">GCM10022204_10510</name>
</gene>
<dbReference type="InterPro" id="IPR009057">
    <property type="entry name" value="Homeodomain-like_sf"/>
</dbReference>
<dbReference type="PROSITE" id="PS50977">
    <property type="entry name" value="HTH_TETR_2"/>
    <property type="match status" value="1"/>
</dbReference>
<keyword evidence="3" id="KW-0804">Transcription</keyword>
<name>A0ABP7CXX1_9ACTN</name>
<evidence type="ECO:0000256" key="2">
    <source>
        <dbReference type="ARBA" id="ARBA00023125"/>
    </source>
</evidence>
<feature type="DNA-binding region" description="H-T-H motif" evidence="4">
    <location>
        <begin position="21"/>
        <end position="40"/>
    </location>
</feature>
<dbReference type="InterPro" id="IPR001647">
    <property type="entry name" value="HTH_TetR"/>
</dbReference>
<dbReference type="Proteomes" id="UP001500051">
    <property type="component" value="Unassembled WGS sequence"/>
</dbReference>
<accession>A0ABP7CXX1</accession>
<evidence type="ECO:0000256" key="4">
    <source>
        <dbReference type="PROSITE-ProRule" id="PRU00335"/>
    </source>
</evidence>
<dbReference type="SUPFAM" id="SSF46689">
    <property type="entry name" value="Homeodomain-like"/>
    <property type="match status" value="1"/>
</dbReference>
<dbReference type="Pfam" id="PF02909">
    <property type="entry name" value="TetR_C_1"/>
    <property type="match status" value="1"/>
</dbReference>
<keyword evidence="1" id="KW-0805">Transcription regulation</keyword>
<dbReference type="PANTHER" id="PTHR30055:SF151">
    <property type="entry name" value="TRANSCRIPTIONAL REGULATORY PROTEIN"/>
    <property type="match status" value="1"/>
</dbReference>
<keyword evidence="2 4" id="KW-0238">DNA-binding</keyword>
<dbReference type="Gene3D" id="1.10.357.10">
    <property type="entry name" value="Tetracycline Repressor, domain 2"/>
    <property type="match status" value="1"/>
</dbReference>
<dbReference type="Gene3D" id="1.10.10.60">
    <property type="entry name" value="Homeodomain-like"/>
    <property type="match status" value="1"/>
</dbReference>
<dbReference type="InterPro" id="IPR050109">
    <property type="entry name" value="HTH-type_TetR-like_transc_reg"/>
</dbReference>
<evidence type="ECO:0000313" key="7">
    <source>
        <dbReference type="Proteomes" id="UP001500051"/>
    </source>
</evidence>
<reference evidence="7" key="1">
    <citation type="journal article" date="2019" name="Int. J. Syst. Evol. Microbiol.">
        <title>The Global Catalogue of Microorganisms (GCM) 10K type strain sequencing project: providing services to taxonomists for standard genome sequencing and annotation.</title>
        <authorList>
            <consortium name="The Broad Institute Genomics Platform"/>
            <consortium name="The Broad Institute Genome Sequencing Center for Infectious Disease"/>
            <person name="Wu L."/>
            <person name="Ma J."/>
        </authorList>
    </citation>
    <scope>NUCLEOTIDE SEQUENCE [LARGE SCALE GENOMIC DNA]</scope>
    <source>
        <strain evidence="7">JCM 16548</strain>
    </source>
</reference>
<sequence>MEAVLAEAVALLDESGESALTFRALAARLGGGVASIYWYVASKDELLDRATDHAIGGVLAAVEHQSGEVDRDGGDPVDVLRTMAVTLFDAIVARPWLTAYFMRNTILQTNSLRLYEQFGRQTLRLDLTARQRFHAVSAILGVVIGTADLGQEPPAEVLDGRVDRAQYLDRVAQSWRDVDAADFPFLHEIVEEFAVHDDLDQFRAALDLTLAGLRQQTAAGAAEA</sequence>
<dbReference type="Pfam" id="PF00440">
    <property type="entry name" value="TetR_N"/>
    <property type="match status" value="1"/>
</dbReference>
<dbReference type="InterPro" id="IPR004111">
    <property type="entry name" value="Repressor_TetR_C"/>
</dbReference>
<proteinExistence type="predicted"/>
<dbReference type="InterPro" id="IPR036271">
    <property type="entry name" value="Tet_transcr_reg_TetR-rel_C_sf"/>
</dbReference>
<organism evidence="6 7">
    <name type="scientific">Microlunatus aurantiacus</name>
    <dbReference type="NCBI Taxonomy" id="446786"/>
    <lineage>
        <taxon>Bacteria</taxon>
        <taxon>Bacillati</taxon>
        <taxon>Actinomycetota</taxon>
        <taxon>Actinomycetes</taxon>
        <taxon>Propionibacteriales</taxon>
        <taxon>Propionibacteriaceae</taxon>
        <taxon>Microlunatus</taxon>
    </lineage>
</organism>
<evidence type="ECO:0000313" key="6">
    <source>
        <dbReference type="EMBL" id="GAA3696418.1"/>
    </source>
</evidence>
<evidence type="ECO:0000256" key="1">
    <source>
        <dbReference type="ARBA" id="ARBA00023015"/>
    </source>
</evidence>
<evidence type="ECO:0000256" key="3">
    <source>
        <dbReference type="ARBA" id="ARBA00023163"/>
    </source>
</evidence>
<evidence type="ECO:0000259" key="5">
    <source>
        <dbReference type="PROSITE" id="PS50977"/>
    </source>
</evidence>
<feature type="domain" description="HTH tetR-type" evidence="5">
    <location>
        <begin position="1"/>
        <end position="58"/>
    </location>
</feature>
<dbReference type="PANTHER" id="PTHR30055">
    <property type="entry name" value="HTH-TYPE TRANSCRIPTIONAL REGULATOR RUTR"/>
    <property type="match status" value="1"/>
</dbReference>
<protein>
    <recommendedName>
        <fullName evidence="5">HTH tetR-type domain-containing protein</fullName>
    </recommendedName>
</protein>
<keyword evidence="7" id="KW-1185">Reference proteome</keyword>
<dbReference type="SUPFAM" id="SSF48498">
    <property type="entry name" value="Tetracyclin repressor-like, C-terminal domain"/>
    <property type="match status" value="1"/>
</dbReference>